<dbReference type="InterPro" id="IPR004365">
    <property type="entry name" value="NA-bd_OB_tRNA"/>
</dbReference>
<feature type="domain" description="HD/PDEase" evidence="2">
    <location>
        <begin position="160"/>
        <end position="295"/>
    </location>
</feature>
<dbReference type="SUPFAM" id="SSF109604">
    <property type="entry name" value="HD-domain/PDEase-like"/>
    <property type="match status" value="1"/>
</dbReference>
<reference evidence="3" key="1">
    <citation type="submission" date="2019-03" db="EMBL/GenBank/DDBJ databases">
        <authorList>
            <person name="Hao L."/>
        </authorList>
    </citation>
    <scope>NUCLEOTIDE SEQUENCE</scope>
</reference>
<sequence length="323" mass="36313">MIPKGQFVTDCRDGDSIRAVFLISQCRLLTARNGKPYAKLLLTDKSGDITGFLWEDARQQISDICQGDVVGVRGIVESYDGRLQIKVEKVMKLDEDKVDLSTLIATTSRDIPAMAAELDTHVAGIRSVHLRRLIDEIFACEGVKEAFHKAPAAKGIHHNYIGGLLEHTLSILRLIQCIFPLYQHLGINRDLLVAGALLHDVGKIYEYSFNRFIDMTPMGRLIGHIYLSANMADQAISRIPGFPDELRLQLLHMILGHHGQLEFGSPKLPMTREALLLHMLDDLDAKITGFSSIIEATPEEEEFSSFSSIYNRFLYTRVYEESE</sequence>
<dbReference type="Pfam" id="PF01336">
    <property type="entry name" value="tRNA_anti-codon"/>
    <property type="match status" value="1"/>
</dbReference>
<proteinExistence type="predicted"/>
<evidence type="ECO:0000256" key="1">
    <source>
        <dbReference type="ARBA" id="ARBA00022801"/>
    </source>
</evidence>
<keyword evidence="1 3" id="KW-0378">Hydrolase</keyword>
<dbReference type="SUPFAM" id="SSF50249">
    <property type="entry name" value="Nucleic acid-binding proteins"/>
    <property type="match status" value="1"/>
</dbReference>
<dbReference type="InterPro" id="IPR003607">
    <property type="entry name" value="HD/PDEase_dom"/>
</dbReference>
<dbReference type="InterPro" id="IPR012340">
    <property type="entry name" value="NA-bd_OB-fold"/>
</dbReference>
<dbReference type="CDD" id="cd00077">
    <property type="entry name" value="HDc"/>
    <property type="match status" value="1"/>
</dbReference>
<dbReference type="Gene3D" id="1.10.3210.10">
    <property type="entry name" value="Hypothetical protein af1432"/>
    <property type="match status" value="1"/>
</dbReference>
<dbReference type="AlphaFoldDB" id="A0A485M541"/>
<name>A0A485M541_9ZZZZ</name>
<evidence type="ECO:0000259" key="2">
    <source>
        <dbReference type="SMART" id="SM00471"/>
    </source>
</evidence>
<dbReference type="GO" id="GO:0016787">
    <property type="term" value="F:hydrolase activity"/>
    <property type="evidence" value="ECO:0007669"/>
    <property type="project" value="UniProtKB-KW"/>
</dbReference>
<dbReference type="EC" id="3.1.-.-" evidence="3"/>
<dbReference type="EMBL" id="CAADRM010000089">
    <property type="protein sequence ID" value="VFU14236.1"/>
    <property type="molecule type" value="Genomic_DNA"/>
</dbReference>
<dbReference type="CDD" id="cd04492">
    <property type="entry name" value="YhaM_OBF_like"/>
    <property type="match status" value="1"/>
</dbReference>
<dbReference type="GO" id="GO:0003676">
    <property type="term" value="F:nucleic acid binding"/>
    <property type="evidence" value="ECO:0007669"/>
    <property type="project" value="InterPro"/>
</dbReference>
<evidence type="ECO:0000313" key="3">
    <source>
        <dbReference type="EMBL" id="VFU14236.1"/>
    </source>
</evidence>
<protein>
    <submittedName>
        <fullName evidence="3">3'-5' exoribonuclease YhaM</fullName>
        <ecNumber evidence="3">3.1.-.-</ecNumber>
    </submittedName>
</protein>
<dbReference type="GO" id="GO:0031125">
    <property type="term" value="P:rRNA 3'-end processing"/>
    <property type="evidence" value="ECO:0007669"/>
    <property type="project" value="TreeGrafter"/>
</dbReference>
<organism evidence="3">
    <name type="scientific">anaerobic digester metagenome</name>
    <dbReference type="NCBI Taxonomy" id="1263854"/>
    <lineage>
        <taxon>unclassified sequences</taxon>
        <taxon>metagenomes</taxon>
        <taxon>ecological metagenomes</taxon>
    </lineage>
</organism>
<dbReference type="Gene3D" id="2.40.50.140">
    <property type="entry name" value="Nucleic acid-binding proteins"/>
    <property type="match status" value="1"/>
</dbReference>
<dbReference type="InterPro" id="IPR006675">
    <property type="entry name" value="HDIG_dom"/>
</dbReference>
<dbReference type="Pfam" id="PF01966">
    <property type="entry name" value="HD"/>
    <property type="match status" value="1"/>
</dbReference>
<dbReference type="SMART" id="SM00471">
    <property type="entry name" value="HDc"/>
    <property type="match status" value="1"/>
</dbReference>
<dbReference type="InterPro" id="IPR050798">
    <property type="entry name" value="YhaM_exoribonuc/phosphodiest"/>
</dbReference>
<gene>
    <name evidence="3" type="primary">yhaM</name>
    <name evidence="3" type="ORF">SCFA_270016</name>
</gene>
<dbReference type="InterPro" id="IPR006674">
    <property type="entry name" value="HD_domain"/>
</dbReference>
<dbReference type="PANTHER" id="PTHR37294">
    <property type="entry name" value="3'-5' EXORIBONUCLEASE YHAM"/>
    <property type="match status" value="1"/>
</dbReference>
<dbReference type="PANTHER" id="PTHR37294:SF1">
    <property type="entry name" value="3'-5' EXORIBONUCLEASE YHAM"/>
    <property type="match status" value="1"/>
</dbReference>
<dbReference type="NCBIfam" id="TIGR00277">
    <property type="entry name" value="HDIG"/>
    <property type="match status" value="1"/>
</dbReference>
<accession>A0A485M541</accession>